<feature type="transmembrane region" description="Helical" evidence="1">
    <location>
        <begin position="105"/>
        <end position="127"/>
    </location>
</feature>
<evidence type="ECO:0000256" key="1">
    <source>
        <dbReference type="SAM" id="Phobius"/>
    </source>
</evidence>
<evidence type="ECO:0000313" key="3">
    <source>
        <dbReference type="Proteomes" id="UP001459277"/>
    </source>
</evidence>
<feature type="transmembrane region" description="Helical" evidence="1">
    <location>
        <begin position="25"/>
        <end position="52"/>
    </location>
</feature>
<accession>A0AAW2CL85</accession>
<keyword evidence="1" id="KW-0472">Membrane</keyword>
<dbReference type="EMBL" id="JAZDWU010000007">
    <property type="protein sequence ID" value="KAK9997474.1"/>
    <property type="molecule type" value="Genomic_DNA"/>
</dbReference>
<name>A0AAW2CL85_9ROSI</name>
<dbReference type="AlphaFoldDB" id="A0AAW2CL85"/>
<dbReference type="Proteomes" id="UP001459277">
    <property type="component" value="Unassembled WGS sequence"/>
</dbReference>
<reference evidence="2 3" key="1">
    <citation type="submission" date="2024-01" db="EMBL/GenBank/DDBJ databases">
        <title>A telomere-to-telomere, gap-free genome of sweet tea (Lithocarpus litseifolius).</title>
        <authorList>
            <person name="Zhou J."/>
        </authorList>
    </citation>
    <scope>NUCLEOTIDE SEQUENCE [LARGE SCALE GENOMIC DNA]</scope>
    <source>
        <strain evidence="2">Zhou-2022a</strain>
        <tissue evidence="2">Leaf</tissue>
    </source>
</reference>
<keyword evidence="1" id="KW-1133">Transmembrane helix</keyword>
<comment type="caution">
    <text evidence="2">The sequence shown here is derived from an EMBL/GenBank/DDBJ whole genome shotgun (WGS) entry which is preliminary data.</text>
</comment>
<feature type="transmembrane region" description="Helical" evidence="1">
    <location>
        <begin position="72"/>
        <end position="93"/>
    </location>
</feature>
<keyword evidence="1" id="KW-0812">Transmembrane</keyword>
<evidence type="ECO:0000313" key="2">
    <source>
        <dbReference type="EMBL" id="KAK9997474.1"/>
    </source>
</evidence>
<sequence>MKPVSCGLSLQESIKSELSLSKKAWLLDFIALFPMKSIVYISSAAATFFMVLPHEMVDGNPVPALFKDRPTAYHMFLVSALLAFTGSFSTLLIQNKSRIEIFCRVYAMASMVSALAIVLYATALAGFESAFQPDQLVVKEKKIIYLSSNS</sequence>
<gene>
    <name evidence="2" type="ORF">SO802_022160</name>
</gene>
<evidence type="ECO:0008006" key="4">
    <source>
        <dbReference type="Google" id="ProtNLM"/>
    </source>
</evidence>
<protein>
    <recommendedName>
        <fullName evidence="4">PGG domain-containing protein</fullName>
    </recommendedName>
</protein>
<keyword evidence="3" id="KW-1185">Reference proteome</keyword>
<organism evidence="2 3">
    <name type="scientific">Lithocarpus litseifolius</name>
    <dbReference type="NCBI Taxonomy" id="425828"/>
    <lineage>
        <taxon>Eukaryota</taxon>
        <taxon>Viridiplantae</taxon>
        <taxon>Streptophyta</taxon>
        <taxon>Embryophyta</taxon>
        <taxon>Tracheophyta</taxon>
        <taxon>Spermatophyta</taxon>
        <taxon>Magnoliopsida</taxon>
        <taxon>eudicotyledons</taxon>
        <taxon>Gunneridae</taxon>
        <taxon>Pentapetalae</taxon>
        <taxon>rosids</taxon>
        <taxon>fabids</taxon>
        <taxon>Fagales</taxon>
        <taxon>Fagaceae</taxon>
        <taxon>Lithocarpus</taxon>
    </lineage>
</organism>
<proteinExistence type="predicted"/>